<dbReference type="InterPro" id="IPR036873">
    <property type="entry name" value="Rhodanese-like_dom_sf"/>
</dbReference>
<accession>A0A6C0KWV4</accession>
<reference evidence="2" key="1">
    <citation type="journal article" date="2020" name="Nature">
        <title>Giant virus diversity and host interactions through global metagenomics.</title>
        <authorList>
            <person name="Schulz F."/>
            <person name="Roux S."/>
            <person name="Paez-Espino D."/>
            <person name="Jungbluth S."/>
            <person name="Walsh D.A."/>
            <person name="Denef V.J."/>
            <person name="McMahon K.D."/>
            <person name="Konstantinidis K.T."/>
            <person name="Eloe-Fadrosh E.A."/>
            <person name="Kyrpides N.C."/>
            <person name="Woyke T."/>
        </authorList>
    </citation>
    <scope>NUCLEOTIDE SEQUENCE</scope>
    <source>
        <strain evidence="2">GVMAG-S-3300013286-35</strain>
    </source>
</reference>
<dbReference type="EMBL" id="MN740992">
    <property type="protein sequence ID" value="QHU21733.1"/>
    <property type="molecule type" value="Genomic_DNA"/>
</dbReference>
<dbReference type="PROSITE" id="PS50206">
    <property type="entry name" value="RHODANESE_3"/>
    <property type="match status" value="1"/>
</dbReference>
<dbReference type="SUPFAM" id="SSF52821">
    <property type="entry name" value="Rhodanese/Cell cycle control phosphatase"/>
    <property type="match status" value="1"/>
</dbReference>
<dbReference type="CDD" id="cd00158">
    <property type="entry name" value="RHOD"/>
    <property type="match status" value="1"/>
</dbReference>
<dbReference type="SMART" id="SM00450">
    <property type="entry name" value="RHOD"/>
    <property type="match status" value="1"/>
</dbReference>
<name>A0A6C0KWV4_9ZZZZ</name>
<evidence type="ECO:0000259" key="1">
    <source>
        <dbReference type="PROSITE" id="PS50206"/>
    </source>
</evidence>
<dbReference type="PANTHER" id="PTHR43031:SF1">
    <property type="entry name" value="PYRIDINE NUCLEOTIDE-DISULPHIDE OXIDOREDUCTASE"/>
    <property type="match status" value="1"/>
</dbReference>
<feature type="domain" description="Rhodanese" evidence="1">
    <location>
        <begin position="31"/>
        <end position="130"/>
    </location>
</feature>
<dbReference type="Pfam" id="PF00581">
    <property type="entry name" value="Rhodanese"/>
    <property type="match status" value="1"/>
</dbReference>
<protein>
    <recommendedName>
        <fullName evidence="1">Rhodanese domain-containing protein</fullName>
    </recommendedName>
</protein>
<dbReference type="PANTHER" id="PTHR43031">
    <property type="entry name" value="FAD-DEPENDENT OXIDOREDUCTASE"/>
    <property type="match status" value="1"/>
</dbReference>
<sequence>MNTLLKDFLVDTKDDWNYITPLDFYENFFMKKKEYFLIDLRDEESYKKMHIKGAKNIYWLSILDDKNLKRLPKNKHIFLICYVGHTSSQILVLLKLLGYDVTAIKYGYGISPVKGVPVAGWLDYGFPTEKTK</sequence>
<proteinExistence type="predicted"/>
<organism evidence="2">
    <name type="scientific">viral metagenome</name>
    <dbReference type="NCBI Taxonomy" id="1070528"/>
    <lineage>
        <taxon>unclassified sequences</taxon>
        <taxon>metagenomes</taxon>
        <taxon>organismal metagenomes</taxon>
    </lineage>
</organism>
<dbReference type="AlphaFoldDB" id="A0A6C0KWV4"/>
<evidence type="ECO:0000313" key="2">
    <source>
        <dbReference type="EMBL" id="QHU21733.1"/>
    </source>
</evidence>
<dbReference type="InterPro" id="IPR050229">
    <property type="entry name" value="GlpE_sulfurtransferase"/>
</dbReference>
<dbReference type="InterPro" id="IPR001763">
    <property type="entry name" value="Rhodanese-like_dom"/>
</dbReference>
<dbReference type="Gene3D" id="3.40.250.10">
    <property type="entry name" value="Rhodanese-like domain"/>
    <property type="match status" value="1"/>
</dbReference>